<sequence length="391" mass="44132">MIDWLIHRFVKDYENIHDSKVREQYGRVTSITGIACNIFLFTAKFTAGTLFHSVAIVADAVNNLSDAGSSVVSLVSFKLSSRPADEEHPFGHERFEYIASLAVAFLVLLVGLELARTSVDKIMHPDPIVFSMLSVTVLIVSILVKLWMYSYNRKIARRIDSSMMQATAADSISDVMATGAVLAATILSPLVHVQLDGYMGVIVALFILYTGYGIVRSTIDQLLGQAPSEDQVKMISNTLKKYDGVLGYHDLVIHSYGPNRCFATVHVEVNSKEDVLISHDMIDNIERDFAENHHMNVVIHLDPIVLDDEEVNAMRDQVRTIIQNIDEVLTMHDFRMVVGETHTNLIFDVVVPQRFPLTDIQLHQQIDEKLHKINQQYRTVITFDRTYTKLN</sequence>
<dbReference type="PANTHER" id="PTHR43840">
    <property type="entry name" value="MITOCHONDRIAL METAL TRANSPORTER 1-RELATED"/>
    <property type="match status" value="1"/>
</dbReference>
<dbReference type="RefSeq" id="WP_160624845.1">
    <property type="nucleotide sequence ID" value="NZ_WUUQ01000002.1"/>
</dbReference>
<dbReference type="Gene3D" id="1.20.1510.10">
    <property type="entry name" value="Cation efflux protein transmembrane domain"/>
    <property type="match status" value="1"/>
</dbReference>
<evidence type="ECO:0000259" key="9">
    <source>
        <dbReference type="Pfam" id="PF16916"/>
    </source>
</evidence>
<dbReference type="GO" id="GO:0008324">
    <property type="term" value="F:monoatomic cation transmembrane transporter activity"/>
    <property type="evidence" value="ECO:0007669"/>
    <property type="project" value="InterPro"/>
</dbReference>
<dbReference type="SUPFAM" id="SSF161111">
    <property type="entry name" value="Cation efflux protein transmembrane domain-like"/>
    <property type="match status" value="1"/>
</dbReference>
<name>A0A6N8U5A7_9FIRM</name>
<evidence type="ECO:0000256" key="5">
    <source>
        <dbReference type="ARBA" id="ARBA00022989"/>
    </source>
</evidence>
<feature type="transmembrane region" description="Helical" evidence="7">
    <location>
        <begin position="197"/>
        <end position="215"/>
    </location>
</feature>
<feature type="transmembrane region" description="Helical" evidence="7">
    <location>
        <begin position="172"/>
        <end position="191"/>
    </location>
</feature>
<evidence type="ECO:0000313" key="10">
    <source>
        <dbReference type="EMBL" id="MXQ73388.1"/>
    </source>
</evidence>
<comment type="subcellular location">
    <subcellularLocation>
        <location evidence="1">Membrane</location>
        <topology evidence="1">Multi-pass membrane protein</topology>
    </subcellularLocation>
</comment>
<reference evidence="10 11" key="2">
    <citation type="submission" date="2020-01" db="EMBL/GenBank/DDBJ databases">
        <title>Clostridiaceae sp. nov. isolated from the gut of human by culturomics.</title>
        <authorList>
            <person name="Chang Y."/>
        </authorList>
    </citation>
    <scope>NUCLEOTIDE SEQUENCE [LARGE SCALE GENOMIC DNA]</scope>
    <source>
        <strain evidence="10 11">DONG20-135</strain>
    </source>
</reference>
<proteinExistence type="inferred from homology"/>
<dbReference type="GO" id="GO:0016020">
    <property type="term" value="C:membrane"/>
    <property type="evidence" value="ECO:0007669"/>
    <property type="project" value="UniProtKB-SubCell"/>
</dbReference>
<dbReference type="InterPro" id="IPR027469">
    <property type="entry name" value="Cation_efflux_TMD_sf"/>
</dbReference>
<keyword evidence="6 7" id="KW-0472">Membrane</keyword>
<dbReference type="InterPro" id="IPR058533">
    <property type="entry name" value="Cation_efflux_TM"/>
</dbReference>
<dbReference type="FunFam" id="1.20.1510.10:FF:000006">
    <property type="entry name" value="Divalent cation efflux transporter"/>
    <property type="match status" value="1"/>
</dbReference>
<keyword evidence="4 7" id="KW-0812">Transmembrane</keyword>
<dbReference type="Pfam" id="PF16916">
    <property type="entry name" value="ZT_dimer"/>
    <property type="match status" value="1"/>
</dbReference>
<reference evidence="10 11" key="1">
    <citation type="submission" date="2019-12" db="EMBL/GenBank/DDBJ databases">
        <authorList>
            <person name="Yang R."/>
        </authorList>
    </citation>
    <scope>NUCLEOTIDE SEQUENCE [LARGE SCALE GENOMIC DNA]</scope>
    <source>
        <strain evidence="10 11">DONG20-135</strain>
    </source>
</reference>
<keyword evidence="5 7" id="KW-1133">Transmembrane helix</keyword>
<dbReference type="Pfam" id="PF01545">
    <property type="entry name" value="Cation_efflux"/>
    <property type="match status" value="1"/>
</dbReference>
<evidence type="ECO:0000256" key="2">
    <source>
        <dbReference type="ARBA" id="ARBA00008114"/>
    </source>
</evidence>
<dbReference type="Gene3D" id="3.30.70.1350">
    <property type="entry name" value="Cation efflux protein, cytoplasmic domain"/>
    <property type="match status" value="1"/>
</dbReference>
<dbReference type="InterPro" id="IPR050291">
    <property type="entry name" value="CDF_Transporter"/>
</dbReference>
<feature type="transmembrane region" description="Helical" evidence="7">
    <location>
        <begin position="97"/>
        <end position="116"/>
    </location>
</feature>
<evidence type="ECO:0000313" key="11">
    <source>
        <dbReference type="Proteomes" id="UP000434036"/>
    </source>
</evidence>
<evidence type="ECO:0000256" key="3">
    <source>
        <dbReference type="ARBA" id="ARBA00022448"/>
    </source>
</evidence>
<dbReference type="NCBIfam" id="TIGR01297">
    <property type="entry name" value="CDF"/>
    <property type="match status" value="1"/>
</dbReference>
<feature type="domain" description="Cation efflux protein cytoplasmic" evidence="9">
    <location>
        <begin position="227"/>
        <end position="303"/>
    </location>
</feature>
<dbReference type="InterPro" id="IPR036837">
    <property type="entry name" value="Cation_efflux_CTD_sf"/>
</dbReference>
<dbReference type="InterPro" id="IPR002524">
    <property type="entry name" value="Cation_efflux"/>
</dbReference>
<dbReference type="InterPro" id="IPR027470">
    <property type="entry name" value="Cation_efflux_CTD"/>
</dbReference>
<feature type="transmembrane region" description="Helical" evidence="7">
    <location>
        <begin position="128"/>
        <end position="151"/>
    </location>
</feature>
<keyword evidence="3" id="KW-0813">Transport</keyword>
<protein>
    <submittedName>
        <fullName evidence="10">Cation diffusion facilitator family transporter</fullName>
    </submittedName>
</protein>
<dbReference type="PANTHER" id="PTHR43840:SF15">
    <property type="entry name" value="MITOCHONDRIAL METAL TRANSPORTER 1-RELATED"/>
    <property type="match status" value="1"/>
</dbReference>
<dbReference type="AlphaFoldDB" id="A0A6N8U5A7"/>
<dbReference type="Proteomes" id="UP000434036">
    <property type="component" value="Unassembled WGS sequence"/>
</dbReference>
<comment type="similarity">
    <text evidence="2">Belongs to the cation diffusion facilitator (CDF) transporter (TC 2.A.4) family.</text>
</comment>
<evidence type="ECO:0000256" key="1">
    <source>
        <dbReference type="ARBA" id="ARBA00004141"/>
    </source>
</evidence>
<evidence type="ECO:0000256" key="7">
    <source>
        <dbReference type="SAM" id="Phobius"/>
    </source>
</evidence>
<dbReference type="EMBL" id="WUUQ01000002">
    <property type="protein sequence ID" value="MXQ73388.1"/>
    <property type="molecule type" value="Genomic_DNA"/>
</dbReference>
<accession>A0A6N8U5A7</accession>
<organism evidence="10 11">
    <name type="scientific">Copranaerobaculum intestinale</name>
    <dbReference type="NCBI Taxonomy" id="2692629"/>
    <lineage>
        <taxon>Bacteria</taxon>
        <taxon>Bacillati</taxon>
        <taxon>Bacillota</taxon>
        <taxon>Erysipelotrichia</taxon>
        <taxon>Erysipelotrichales</taxon>
        <taxon>Erysipelotrichaceae</taxon>
        <taxon>Copranaerobaculum</taxon>
    </lineage>
</organism>
<gene>
    <name evidence="10" type="ORF">GSF08_05525</name>
</gene>
<evidence type="ECO:0000259" key="8">
    <source>
        <dbReference type="Pfam" id="PF01545"/>
    </source>
</evidence>
<evidence type="ECO:0000256" key="6">
    <source>
        <dbReference type="ARBA" id="ARBA00023136"/>
    </source>
</evidence>
<comment type="caution">
    <text evidence="10">The sequence shown here is derived from an EMBL/GenBank/DDBJ whole genome shotgun (WGS) entry which is preliminary data.</text>
</comment>
<keyword evidence="11" id="KW-1185">Reference proteome</keyword>
<evidence type="ECO:0000256" key="4">
    <source>
        <dbReference type="ARBA" id="ARBA00022692"/>
    </source>
</evidence>
<dbReference type="SUPFAM" id="SSF160240">
    <property type="entry name" value="Cation efflux protein cytoplasmic domain-like"/>
    <property type="match status" value="2"/>
</dbReference>
<feature type="domain" description="Cation efflux protein transmembrane" evidence="8">
    <location>
        <begin position="31"/>
        <end position="223"/>
    </location>
</feature>